<sequence length="270" mass="30038">MTIAEALRDAAASLREIAERPRLEAEILLAHHLGCERTSLLLREGETLPREEEFFALIERRKAHEPIEYITNEVSFYSETFYIASGALIPRPETELLVEEVAHLIREKGLKRIAEIGVGSGALSVTLARIFPELKIVATDISPEALSIAGVNAERFGVKDRIELRQSSLLDGVEAVEMIVSNPPYIPAGTELEPNVADYEPETALYAPGDGTDLLRQIVLLGQERGIPIACEMGYDQRAAMEGFFKEQGIEHYRFYKDLAGLDRGFLIND</sequence>
<feature type="binding site" evidence="5">
    <location>
        <position position="140"/>
    </location>
    <ligand>
        <name>S-adenosyl-L-methionine</name>
        <dbReference type="ChEBI" id="CHEBI:59789"/>
    </ligand>
</feature>
<dbReference type="InterPro" id="IPR019874">
    <property type="entry name" value="RF_methyltr_PrmC"/>
</dbReference>
<reference evidence="8 9" key="1">
    <citation type="journal article" date="2011" name="Stand. Genomic Sci.">
        <title>Complete genome sequence of Nitratifractor salsuginis type strain (E9I37-1).</title>
        <authorList>
            <person name="Anderson I."/>
            <person name="Sikorski J."/>
            <person name="Zeytun A."/>
            <person name="Nolan M."/>
            <person name="Lapidus A."/>
            <person name="Lucas S."/>
            <person name="Hammon N."/>
            <person name="Deshpande S."/>
            <person name="Cheng J.F."/>
            <person name="Tapia R."/>
            <person name="Han C."/>
            <person name="Goodwin L."/>
            <person name="Pitluck S."/>
            <person name="Liolios K."/>
            <person name="Pagani I."/>
            <person name="Ivanova N."/>
            <person name="Huntemann M."/>
            <person name="Mavromatis K."/>
            <person name="Ovchinikova G."/>
            <person name="Pati A."/>
            <person name="Chen A."/>
            <person name="Palaniappan K."/>
            <person name="Land M."/>
            <person name="Hauser L."/>
            <person name="Brambilla E.M."/>
            <person name="Ngatchou-Djao O.D."/>
            <person name="Rohde M."/>
            <person name="Tindall B.J."/>
            <person name="Goker M."/>
            <person name="Detter J.C."/>
            <person name="Woyke T."/>
            <person name="Bristow J."/>
            <person name="Eisen J.A."/>
            <person name="Markowitz V."/>
            <person name="Hugenholtz P."/>
            <person name="Klenk H.P."/>
            <person name="Kyrpides N.C."/>
        </authorList>
    </citation>
    <scope>NUCLEOTIDE SEQUENCE [LARGE SCALE GENOMIC DNA]</scope>
    <source>
        <strain evidence="9">DSM 16511 / JCM 12458 / E9I37-1</strain>
    </source>
</reference>
<comment type="caution">
    <text evidence="5">Lacks conserved residue(s) required for the propagation of feature annotation.</text>
</comment>
<dbReference type="PROSITE" id="PS00092">
    <property type="entry name" value="N6_MTASE"/>
    <property type="match status" value="1"/>
</dbReference>
<dbReference type="Gene3D" id="1.10.8.10">
    <property type="entry name" value="DNA helicase RuvA subunit, C-terminal domain"/>
    <property type="match status" value="1"/>
</dbReference>
<evidence type="ECO:0000256" key="1">
    <source>
        <dbReference type="ARBA" id="ARBA00022603"/>
    </source>
</evidence>
<evidence type="ECO:0000256" key="2">
    <source>
        <dbReference type="ARBA" id="ARBA00022679"/>
    </source>
</evidence>
<dbReference type="InterPro" id="IPR050320">
    <property type="entry name" value="N5-glutamine_MTase"/>
</dbReference>
<dbReference type="InterPro" id="IPR004556">
    <property type="entry name" value="HemK-like"/>
</dbReference>
<feature type="binding site" evidence="5">
    <location>
        <position position="182"/>
    </location>
    <ligand>
        <name>S-adenosyl-L-methionine</name>
        <dbReference type="ChEBI" id="CHEBI:59789"/>
    </ligand>
</feature>
<gene>
    <name evidence="5" type="primary">prmC</name>
    <name evidence="8" type="ordered locus">Nitsa_0402</name>
</gene>
<proteinExistence type="inferred from homology"/>
<evidence type="ECO:0000259" key="7">
    <source>
        <dbReference type="Pfam" id="PF17827"/>
    </source>
</evidence>
<dbReference type="PANTHER" id="PTHR18895">
    <property type="entry name" value="HEMK METHYLTRANSFERASE"/>
    <property type="match status" value="1"/>
</dbReference>
<dbReference type="GO" id="GO:0102559">
    <property type="term" value="F:peptide chain release factor N(5)-glutamine methyltransferase activity"/>
    <property type="evidence" value="ECO:0007669"/>
    <property type="project" value="UniProtKB-EC"/>
</dbReference>
<dbReference type="AlphaFoldDB" id="E6X083"/>
<dbReference type="NCBIfam" id="TIGR00536">
    <property type="entry name" value="hemK_fam"/>
    <property type="match status" value="1"/>
</dbReference>
<dbReference type="InterPro" id="IPR007848">
    <property type="entry name" value="Small_mtfrase_dom"/>
</dbReference>
<dbReference type="EC" id="2.1.1.297" evidence="5"/>
<reference evidence="9" key="2">
    <citation type="submission" date="2011-01" db="EMBL/GenBank/DDBJ databases">
        <title>The complete genome of Nitratifractor salsuginis DSM 16511.</title>
        <authorList>
            <consortium name="US DOE Joint Genome Institute (JGI-PGF)"/>
            <person name="Lucas S."/>
            <person name="Copeland A."/>
            <person name="Lapidus A."/>
            <person name="Bruce D."/>
            <person name="Goodwin L."/>
            <person name="Pitluck S."/>
            <person name="Kyrpides N."/>
            <person name="Mavromatis K."/>
            <person name="Ivanova N."/>
            <person name="Mikhailova N."/>
            <person name="Zeytun A."/>
            <person name="Detter J.C."/>
            <person name="Tapia R."/>
            <person name="Han C."/>
            <person name="Land M."/>
            <person name="Hauser L."/>
            <person name="Markowitz V."/>
            <person name="Cheng J.-F."/>
            <person name="Hugenholtz P."/>
            <person name="Woyke T."/>
            <person name="Wu D."/>
            <person name="Tindall B."/>
            <person name="Schuetze A."/>
            <person name="Brambilla E."/>
            <person name="Klenk H.-P."/>
            <person name="Eisen J.A."/>
        </authorList>
    </citation>
    <scope>NUCLEOTIDE SEQUENCE [LARGE SCALE GENOMIC DNA]</scope>
    <source>
        <strain evidence="9">DSM 16511 / JCM 12458 / E9I37-1</strain>
    </source>
</reference>
<dbReference type="GO" id="GO:0003676">
    <property type="term" value="F:nucleic acid binding"/>
    <property type="evidence" value="ECO:0007669"/>
    <property type="project" value="InterPro"/>
</dbReference>
<dbReference type="HAMAP" id="MF_02126">
    <property type="entry name" value="RF_methyltr_PrmC"/>
    <property type="match status" value="1"/>
</dbReference>
<dbReference type="eggNOG" id="COG2890">
    <property type="taxonomic scope" value="Bacteria"/>
</dbReference>
<evidence type="ECO:0000313" key="8">
    <source>
        <dbReference type="EMBL" id="ADV45672.1"/>
    </source>
</evidence>
<dbReference type="Pfam" id="PF17827">
    <property type="entry name" value="PrmC_N"/>
    <property type="match status" value="1"/>
</dbReference>
<evidence type="ECO:0000256" key="5">
    <source>
        <dbReference type="HAMAP-Rule" id="MF_02126"/>
    </source>
</evidence>
<feature type="binding site" evidence="5">
    <location>
        <begin position="117"/>
        <end position="121"/>
    </location>
    <ligand>
        <name>S-adenosyl-L-methionine</name>
        <dbReference type="ChEBI" id="CHEBI:59789"/>
    </ligand>
</feature>
<dbReference type="InterPro" id="IPR002052">
    <property type="entry name" value="DNA_methylase_N6_adenine_CS"/>
</dbReference>
<feature type="domain" description="Release factor glutamine methyltransferase N-terminal" evidence="7">
    <location>
        <begin position="5"/>
        <end position="71"/>
    </location>
</feature>
<dbReference type="SUPFAM" id="SSF53335">
    <property type="entry name" value="S-adenosyl-L-methionine-dependent methyltransferases"/>
    <property type="match status" value="1"/>
</dbReference>
<evidence type="ECO:0000313" key="9">
    <source>
        <dbReference type="Proteomes" id="UP000008633"/>
    </source>
</evidence>
<dbReference type="CDD" id="cd02440">
    <property type="entry name" value="AdoMet_MTases"/>
    <property type="match status" value="1"/>
</dbReference>
<dbReference type="InterPro" id="IPR029063">
    <property type="entry name" value="SAM-dependent_MTases_sf"/>
</dbReference>
<dbReference type="Pfam" id="PF05175">
    <property type="entry name" value="MTS"/>
    <property type="match status" value="1"/>
</dbReference>
<dbReference type="Proteomes" id="UP000008633">
    <property type="component" value="Chromosome"/>
</dbReference>
<dbReference type="InterPro" id="IPR040758">
    <property type="entry name" value="PrmC_N"/>
</dbReference>
<comment type="catalytic activity">
    <reaction evidence="4 5">
        <text>L-glutaminyl-[peptide chain release factor] + S-adenosyl-L-methionine = N(5)-methyl-L-glutaminyl-[peptide chain release factor] + S-adenosyl-L-homocysteine + H(+)</text>
        <dbReference type="Rhea" id="RHEA:42896"/>
        <dbReference type="Rhea" id="RHEA-COMP:10271"/>
        <dbReference type="Rhea" id="RHEA-COMP:10272"/>
        <dbReference type="ChEBI" id="CHEBI:15378"/>
        <dbReference type="ChEBI" id="CHEBI:30011"/>
        <dbReference type="ChEBI" id="CHEBI:57856"/>
        <dbReference type="ChEBI" id="CHEBI:59789"/>
        <dbReference type="ChEBI" id="CHEBI:61891"/>
        <dbReference type="EC" id="2.1.1.297"/>
    </reaction>
</comment>
<dbReference type="OrthoDB" id="9800643at2"/>
<evidence type="ECO:0000256" key="4">
    <source>
        <dbReference type="ARBA" id="ARBA00048391"/>
    </source>
</evidence>
<dbReference type="PANTHER" id="PTHR18895:SF74">
    <property type="entry name" value="MTRF1L RELEASE FACTOR GLUTAMINE METHYLTRANSFERASE"/>
    <property type="match status" value="1"/>
</dbReference>
<dbReference type="STRING" id="749222.Nitsa_0402"/>
<comment type="similarity">
    <text evidence="5">Belongs to the protein N5-glutamine methyltransferase family. PrmC subfamily.</text>
</comment>
<dbReference type="RefSeq" id="WP_013553368.1">
    <property type="nucleotide sequence ID" value="NC_014935.1"/>
</dbReference>
<name>E6X083_NITSE</name>
<keyword evidence="9" id="KW-1185">Reference proteome</keyword>
<dbReference type="NCBIfam" id="TIGR03534">
    <property type="entry name" value="RF_mod_PrmC"/>
    <property type="match status" value="1"/>
</dbReference>
<dbReference type="Gene3D" id="3.40.50.150">
    <property type="entry name" value="Vaccinia Virus protein VP39"/>
    <property type="match status" value="1"/>
</dbReference>
<evidence type="ECO:0000256" key="3">
    <source>
        <dbReference type="ARBA" id="ARBA00022691"/>
    </source>
</evidence>
<keyword evidence="1 5" id="KW-0489">Methyltransferase</keyword>
<accession>E6X083</accession>
<keyword evidence="2 5" id="KW-0808">Transferase</keyword>
<feature type="binding site" evidence="5">
    <location>
        <begin position="182"/>
        <end position="185"/>
    </location>
    <ligand>
        <name>substrate</name>
    </ligand>
</feature>
<protein>
    <recommendedName>
        <fullName evidence="5">Release factor glutamine methyltransferase</fullName>
        <shortName evidence="5">RF MTase</shortName>
        <ecNumber evidence="5">2.1.1.297</ecNumber>
    </recommendedName>
    <alternativeName>
        <fullName evidence="5">N5-glutamine methyltransferase PrmC</fullName>
    </alternativeName>
    <alternativeName>
        <fullName evidence="5">Protein-(glutamine-N5) MTase PrmC</fullName>
    </alternativeName>
    <alternativeName>
        <fullName evidence="5">Protein-glutamine N-methyltransferase PrmC</fullName>
    </alternativeName>
</protein>
<feature type="domain" description="Methyltransferase small" evidence="6">
    <location>
        <begin position="94"/>
        <end position="186"/>
    </location>
</feature>
<dbReference type="GO" id="GO:0032259">
    <property type="term" value="P:methylation"/>
    <property type="evidence" value="ECO:0007669"/>
    <property type="project" value="UniProtKB-KW"/>
</dbReference>
<evidence type="ECO:0000259" key="6">
    <source>
        <dbReference type="Pfam" id="PF05175"/>
    </source>
</evidence>
<dbReference type="EMBL" id="CP002452">
    <property type="protein sequence ID" value="ADV45672.1"/>
    <property type="molecule type" value="Genomic_DNA"/>
</dbReference>
<keyword evidence="3 5" id="KW-0949">S-adenosyl-L-methionine</keyword>
<dbReference type="HOGENOM" id="CLU_018398_3_1_7"/>
<dbReference type="KEGG" id="nsa:Nitsa_0402"/>
<organism evidence="8 9">
    <name type="scientific">Nitratifractor salsuginis (strain DSM 16511 / JCM 12458 / E9I37-1)</name>
    <dbReference type="NCBI Taxonomy" id="749222"/>
    <lineage>
        <taxon>Bacteria</taxon>
        <taxon>Pseudomonadati</taxon>
        <taxon>Campylobacterota</taxon>
        <taxon>Epsilonproteobacteria</taxon>
        <taxon>Campylobacterales</taxon>
        <taxon>Sulfurovaceae</taxon>
        <taxon>Nitratifractor</taxon>
    </lineage>
</organism>
<comment type="function">
    <text evidence="5">Methylates the class 1 translation termination release factors RF1/PrfA and RF2/PrfB on the glutamine residue of the universally conserved GGQ motif.</text>
</comment>